<dbReference type="SMART" id="SM00271">
    <property type="entry name" value="DnaJ"/>
    <property type="match status" value="1"/>
</dbReference>
<dbReference type="EMBL" id="PGGS01003962">
    <property type="protein sequence ID" value="PNG99139.1"/>
    <property type="molecule type" value="Genomic_DNA"/>
</dbReference>
<dbReference type="Proteomes" id="UP000236333">
    <property type="component" value="Unassembled WGS sequence"/>
</dbReference>
<dbReference type="PANTHER" id="PTHR45295">
    <property type="entry name" value="CHAPERONE PROTEIN DNAJ C76, CHLOROPLASTIC"/>
    <property type="match status" value="1"/>
</dbReference>
<feature type="non-terminal residue" evidence="2">
    <location>
        <position position="147"/>
    </location>
</feature>
<comment type="caution">
    <text evidence="2">The sequence shown here is derived from an EMBL/GenBank/DDBJ whole genome shotgun (WGS) entry which is preliminary data.</text>
</comment>
<protein>
    <submittedName>
        <fullName evidence="2">Chaperone protein DnaJ</fullName>
    </submittedName>
</protein>
<evidence type="ECO:0000259" key="1">
    <source>
        <dbReference type="PROSITE" id="PS50076"/>
    </source>
</evidence>
<dbReference type="PROSITE" id="PS50076">
    <property type="entry name" value="DNAJ_2"/>
    <property type="match status" value="1"/>
</dbReference>
<feature type="domain" description="J" evidence="1">
    <location>
        <begin position="57"/>
        <end position="120"/>
    </location>
</feature>
<proteinExistence type="predicted"/>
<gene>
    <name evidence="2" type="ORF">TSOC_015090</name>
</gene>
<dbReference type="CDD" id="cd06257">
    <property type="entry name" value="DnaJ"/>
    <property type="match status" value="1"/>
</dbReference>
<dbReference type="AlphaFoldDB" id="A0A2J7ZFY5"/>
<name>A0A2J7ZFY5_9CHLO</name>
<evidence type="ECO:0000313" key="2">
    <source>
        <dbReference type="EMBL" id="PNG99139.1"/>
    </source>
</evidence>
<accession>A0A2J7ZFY5</accession>
<sequence>MALSALLRSSAPAGCSRRCQAPTRRAAGPVRRVACRVIAADLPTAENMYMLSNGMCDYYTVLGVDDDADTAEIKRAYRSLAKECHPDYLGDAGHNICILLNEAYDTLSDPESRSTYNTKLEQALIDDGDNYTGQPLSKWMPSIKPSM</sequence>
<dbReference type="InterPro" id="IPR001623">
    <property type="entry name" value="DnaJ_domain"/>
</dbReference>
<dbReference type="PANTHER" id="PTHR45295:SF1">
    <property type="entry name" value="CHAPERONE PROTEIN DNAJ C76, CHLOROPLASTIC"/>
    <property type="match status" value="1"/>
</dbReference>
<dbReference type="Gene3D" id="1.10.287.110">
    <property type="entry name" value="DnaJ domain"/>
    <property type="match status" value="1"/>
</dbReference>
<evidence type="ECO:0000313" key="3">
    <source>
        <dbReference type="Proteomes" id="UP000236333"/>
    </source>
</evidence>
<dbReference type="PRINTS" id="PR00625">
    <property type="entry name" value="JDOMAIN"/>
</dbReference>
<reference evidence="2 3" key="1">
    <citation type="journal article" date="2017" name="Mol. Biol. Evol.">
        <title>The 4-celled Tetrabaena socialis nuclear genome reveals the essential components for genetic control of cell number at the origin of multicellularity in the volvocine lineage.</title>
        <authorList>
            <person name="Featherston J."/>
            <person name="Arakaki Y."/>
            <person name="Hanschen E.R."/>
            <person name="Ferris P.J."/>
            <person name="Michod R.E."/>
            <person name="Olson B.J.S.C."/>
            <person name="Nozaki H."/>
            <person name="Durand P.M."/>
        </authorList>
    </citation>
    <scope>NUCLEOTIDE SEQUENCE [LARGE SCALE GENOMIC DNA]</scope>
    <source>
        <strain evidence="2 3">NIES-571</strain>
    </source>
</reference>
<organism evidence="2 3">
    <name type="scientific">Tetrabaena socialis</name>
    <dbReference type="NCBI Taxonomy" id="47790"/>
    <lineage>
        <taxon>Eukaryota</taxon>
        <taxon>Viridiplantae</taxon>
        <taxon>Chlorophyta</taxon>
        <taxon>core chlorophytes</taxon>
        <taxon>Chlorophyceae</taxon>
        <taxon>CS clade</taxon>
        <taxon>Chlamydomonadales</taxon>
        <taxon>Tetrabaenaceae</taxon>
        <taxon>Tetrabaena</taxon>
    </lineage>
</organism>
<dbReference type="Pfam" id="PF00226">
    <property type="entry name" value="DnaJ"/>
    <property type="match status" value="1"/>
</dbReference>
<dbReference type="OrthoDB" id="376357at2759"/>
<dbReference type="SUPFAM" id="SSF46565">
    <property type="entry name" value="Chaperone J-domain"/>
    <property type="match status" value="1"/>
</dbReference>
<keyword evidence="3" id="KW-1185">Reference proteome</keyword>
<dbReference type="InterPro" id="IPR036869">
    <property type="entry name" value="J_dom_sf"/>
</dbReference>